<dbReference type="RefSeq" id="WP_386127060.1">
    <property type="nucleotide sequence ID" value="NZ_JBHTJL010000003.1"/>
</dbReference>
<organism evidence="1 2">
    <name type="scientific">Winogradskyella litorisediminis</name>
    <dbReference type="NCBI Taxonomy" id="1156618"/>
    <lineage>
        <taxon>Bacteria</taxon>
        <taxon>Pseudomonadati</taxon>
        <taxon>Bacteroidota</taxon>
        <taxon>Flavobacteriia</taxon>
        <taxon>Flavobacteriales</taxon>
        <taxon>Flavobacteriaceae</taxon>
        <taxon>Winogradskyella</taxon>
    </lineage>
</organism>
<protein>
    <submittedName>
        <fullName evidence="1">DUF2452 domain-containing protein</fullName>
    </submittedName>
</protein>
<reference evidence="2" key="1">
    <citation type="journal article" date="2019" name="Int. J. Syst. Evol. Microbiol.">
        <title>The Global Catalogue of Microorganisms (GCM) 10K type strain sequencing project: providing services to taxonomists for standard genome sequencing and annotation.</title>
        <authorList>
            <consortium name="The Broad Institute Genomics Platform"/>
            <consortium name="The Broad Institute Genome Sequencing Center for Infectious Disease"/>
            <person name="Wu L."/>
            <person name="Ma J."/>
        </authorList>
    </citation>
    <scope>NUCLEOTIDE SEQUENCE [LARGE SCALE GENOMIC DNA]</scope>
    <source>
        <strain evidence="2">CCUG 62215</strain>
    </source>
</reference>
<evidence type="ECO:0000313" key="1">
    <source>
        <dbReference type="EMBL" id="MFD1061807.1"/>
    </source>
</evidence>
<dbReference type="InterPro" id="IPR019534">
    <property type="entry name" value="DUF2452"/>
</dbReference>
<comment type="caution">
    <text evidence="1">The sequence shown here is derived from an EMBL/GenBank/DDBJ whole genome shotgun (WGS) entry which is preliminary data.</text>
</comment>
<keyword evidence="2" id="KW-1185">Reference proteome</keyword>
<proteinExistence type="predicted"/>
<evidence type="ECO:0000313" key="2">
    <source>
        <dbReference type="Proteomes" id="UP001597013"/>
    </source>
</evidence>
<gene>
    <name evidence="1" type="ORF">ACFQ1Q_01015</name>
</gene>
<dbReference type="Proteomes" id="UP001597013">
    <property type="component" value="Unassembled WGS sequence"/>
</dbReference>
<accession>A0ABW3N2G9</accession>
<name>A0ABW3N2G9_9FLAO</name>
<dbReference type="Pfam" id="PF10504">
    <property type="entry name" value="DUF2452"/>
    <property type="match status" value="1"/>
</dbReference>
<sequence length="144" mass="16829">MADKKPDMVVFDEEKQQYNAAFLPYATSFSAPQIKAPNNGSWKNSQIYKANKHLKTKYEALKKEYEELMQVLEYNELITASKFSFEPIIGEIYHLYNNDKNEPFLSIINPDTCNFEYLGSFKLTSDYLWQKIEKSNDSSKLLND</sequence>
<dbReference type="EMBL" id="JBHTJL010000003">
    <property type="protein sequence ID" value="MFD1061807.1"/>
    <property type="molecule type" value="Genomic_DNA"/>
</dbReference>